<dbReference type="STRING" id="1618583.US75_C0001G0049"/>
<organism evidence="2 3">
    <name type="scientific">Candidatus Woesebacteria bacterium GW2011_GWC1_38_13</name>
    <dbReference type="NCBI Taxonomy" id="1618583"/>
    <lineage>
        <taxon>Bacteria</taxon>
        <taxon>Candidatus Woeseibacteriota</taxon>
    </lineage>
</organism>
<feature type="transmembrane region" description="Helical" evidence="1">
    <location>
        <begin position="195"/>
        <end position="217"/>
    </location>
</feature>
<feature type="transmembrane region" description="Helical" evidence="1">
    <location>
        <begin position="260"/>
        <end position="279"/>
    </location>
</feature>
<accession>A0A0G0IQL9</accession>
<proteinExistence type="predicted"/>
<evidence type="ECO:0000256" key="1">
    <source>
        <dbReference type="SAM" id="Phobius"/>
    </source>
</evidence>
<keyword evidence="1" id="KW-0812">Transmembrane</keyword>
<dbReference type="Proteomes" id="UP000034096">
    <property type="component" value="Unassembled WGS sequence"/>
</dbReference>
<feature type="transmembrane region" description="Helical" evidence="1">
    <location>
        <begin position="129"/>
        <end position="150"/>
    </location>
</feature>
<feature type="transmembrane region" description="Helical" evidence="1">
    <location>
        <begin position="92"/>
        <end position="109"/>
    </location>
</feature>
<dbReference type="EMBL" id="LBUE01000001">
    <property type="protein sequence ID" value="KKQ56992.1"/>
    <property type="molecule type" value="Genomic_DNA"/>
</dbReference>
<gene>
    <name evidence="2" type="ORF">US75_C0001G0049</name>
</gene>
<feature type="transmembrane region" description="Helical" evidence="1">
    <location>
        <begin position="7"/>
        <end position="27"/>
    </location>
</feature>
<keyword evidence="1" id="KW-1133">Transmembrane helix</keyword>
<feature type="transmembrane region" description="Helical" evidence="1">
    <location>
        <begin position="224"/>
        <end position="248"/>
    </location>
</feature>
<name>A0A0G0IQL9_9BACT</name>
<reference evidence="2 3" key="1">
    <citation type="journal article" date="2015" name="Nature">
        <title>rRNA introns, odd ribosomes, and small enigmatic genomes across a large radiation of phyla.</title>
        <authorList>
            <person name="Brown C.T."/>
            <person name="Hug L.A."/>
            <person name="Thomas B.C."/>
            <person name="Sharon I."/>
            <person name="Castelle C.J."/>
            <person name="Singh A."/>
            <person name="Wilkins M.J."/>
            <person name="Williams K.H."/>
            <person name="Banfield J.F."/>
        </authorList>
    </citation>
    <scope>NUCLEOTIDE SEQUENCE [LARGE SCALE GENOMIC DNA]</scope>
</reference>
<keyword evidence="1" id="KW-0472">Membrane</keyword>
<evidence type="ECO:0000313" key="2">
    <source>
        <dbReference type="EMBL" id="KKQ56992.1"/>
    </source>
</evidence>
<feature type="transmembrane region" description="Helical" evidence="1">
    <location>
        <begin position="291"/>
        <end position="320"/>
    </location>
</feature>
<protein>
    <submittedName>
        <fullName evidence="2">Uncharacterized protein</fullName>
    </submittedName>
</protein>
<evidence type="ECO:0000313" key="3">
    <source>
        <dbReference type="Proteomes" id="UP000034096"/>
    </source>
</evidence>
<feature type="transmembrane region" description="Helical" evidence="1">
    <location>
        <begin position="371"/>
        <end position="391"/>
    </location>
</feature>
<dbReference type="AlphaFoldDB" id="A0A0G0IQL9"/>
<feature type="transmembrane region" description="Helical" evidence="1">
    <location>
        <begin position="162"/>
        <end position="183"/>
    </location>
</feature>
<sequence>MATPFRVSLMIICLLFLIISPLTFDFYNSSNIDAVMDNVFTKGAEISKEMTVSFGRYEWKIDWPYPPITILFILPSWYFYNYISDNIFLYQYLFKLPIFLSVVICGYILEKNTRTNKFSSAYLLNPGIIFLTIFWGGFDIINGLLLFLTYHFYIQRKYSKGLFMLSLASALRIYPIVLLPLFLIPYIRLRKFKEIIKYSLITISAPFTFFILGNFLGNGSLTELILFYQSSYGPFGIYPILLSIVIIINKFRVSSIDRSVIPFILLSLLFLSQTAIFLLNYKGVINLKKSILISLLLIFLFYPKMHSLYILAVLPISILLENWRVTKSLWIPGTIWALFVNGIEDNRGLPYWFYWLTHYKFSLPEMYNHGITILMSTLYLSLIVICILNILKPSEKPQNNTNTLVN</sequence>
<comment type="caution">
    <text evidence="2">The sequence shown here is derived from an EMBL/GenBank/DDBJ whole genome shotgun (WGS) entry which is preliminary data.</text>
</comment>